<dbReference type="PANTHER" id="PTHR31713">
    <property type="entry name" value="OS02G0177800 PROTEIN"/>
    <property type="match status" value="1"/>
</dbReference>
<evidence type="ECO:0000256" key="7">
    <source>
        <dbReference type="ARBA" id="ARBA00023242"/>
    </source>
</evidence>
<sequence>MAPPKRDLALTDVGAGASREGLKRLRVAFVAGASAGAAGLPVPPASPGKCMMRRIVLVVLFLLRMRTTVVESISQIGRMFQKFQKVQTLMMSKLENMEGKLEKFGDKMEGIGLEVKKLARLLSNRHAAQQPRQEPYRESATASGLNAKFHLRFLDGLKTPIYTEKNITSEGNSAIRIGMFDSDGNMIREGPLSKVKVEMLVLRGDFCNDGRESWTEEEFNSHIAQGRHGQGFVLGGDCSVWLNSGEASFGGAIRFKEGSSRTRSRKFVVGARVCADGKTDIDRVQEAVMMPVTVLDRRNEANEKRHPPELDNEVYRLEEISKDGTYRKRLNKAKILTVQDFLKALNKDANKLREEVLQIKKNSSSWEKMVKHARECCLTDRHELKACQNVEGSVVIFLNCVHDLVGAIFSGVYFAQENFDPAKKALAHELKESAHDQLDGLPFNYVMNRNLPEKVPSTAHSSLEAAALVPDEALEVNGNQLHDRLINHVTEPSHHNEYVHGDQNTVNTQYYYPGEGIPPLLQQQPTVYAASQHWNCELPDWSFQGLGQAYMEASTSVQNNLLPQHFLPTQFQGSMPEMLYTEDLPNPVAEPSTWHDERLDEPGPSVYSFPGPGYGNFQ</sequence>
<dbReference type="InterPro" id="IPR046830">
    <property type="entry name" value="Calmod_bind_M"/>
</dbReference>
<feature type="domain" description="Calmodulin binding protein C-terminal" evidence="11">
    <location>
        <begin position="392"/>
        <end position="441"/>
    </location>
</feature>
<proteinExistence type="inferred from homology"/>
<dbReference type="EMBL" id="JAUUTY010000005">
    <property type="protein sequence ID" value="KAK1627465.1"/>
    <property type="molecule type" value="Genomic_DNA"/>
</dbReference>
<evidence type="ECO:0000259" key="10">
    <source>
        <dbReference type="Pfam" id="PF20451"/>
    </source>
</evidence>
<dbReference type="GO" id="GO:0005516">
    <property type="term" value="F:calmodulin binding"/>
    <property type="evidence" value="ECO:0007669"/>
    <property type="project" value="InterPro"/>
</dbReference>
<feature type="region of interest" description="Disordered" evidence="8">
    <location>
        <begin position="583"/>
        <end position="618"/>
    </location>
</feature>
<evidence type="ECO:0000313" key="13">
    <source>
        <dbReference type="Proteomes" id="UP001231189"/>
    </source>
</evidence>
<dbReference type="InterPro" id="IPR046829">
    <property type="entry name" value="Calmod_bind_C"/>
</dbReference>
<evidence type="ECO:0000256" key="5">
    <source>
        <dbReference type="ARBA" id="ARBA00023159"/>
    </source>
</evidence>
<dbReference type="GO" id="GO:0003700">
    <property type="term" value="F:DNA-binding transcription factor activity"/>
    <property type="evidence" value="ECO:0007669"/>
    <property type="project" value="TreeGrafter"/>
</dbReference>
<keyword evidence="5" id="KW-0010">Activator</keyword>
<evidence type="ECO:0000256" key="2">
    <source>
        <dbReference type="ARBA" id="ARBA00007214"/>
    </source>
</evidence>
<evidence type="ECO:0000256" key="1">
    <source>
        <dbReference type="ARBA" id="ARBA00004123"/>
    </source>
</evidence>
<dbReference type="InterPro" id="IPR012416">
    <property type="entry name" value="CBP60"/>
</dbReference>
<dbReference type="PANTHER" id="PTHR31713:SF10">
    <property type="entry name" value="EXPRESSED PROTEIN"/>
    <property type="match status" value="1"/>
</dbReference>
<dbReference type="Proteomes" id="UP001231189">
    <property type="component" value="Unassembled WGS sequence"/>
</dbReference>
<dbReference type="GO" id="GO:0043565">
    <property type="term" value="F:sequence-specific DNA binding"/>
    <property type="evidence" value="ECO:0007669"/>
    <property type="project" value="TreeGrafter"/>
</dbReference>
<keyword evidence="13" id="KW-1185">Reference proteome</keyword>
<dbReference type="Pfam" id="PF20452">
    <property type="entry name" value="Calmod_bind_C"/>
    <property type="match status" value="1"/>
</dbReference>
<evidence type="ECO:0000256" key="3">
    <source>
        <dbReference type="ARBA" id="ARBA00023015"/>
    </source>
</evidence>
<feature type="domain" description="Calmodulin binding protein central" evidence="10">
    <location>
        <begin position="310"/>
        <end position="376"/>
    </location>
</feature>
<feature type="domain" description="Calmodulin binding protein-like N-terminal" evidence="9">
    <location>
        <begin position="150"/>
        <end position="296"/>
    </location>
</feature>
<keyword evidence="7" id="KW-0539">Nucleus</keyword>
<evidence type="ECO:0000259" key="11">
    <source>
        <dbReference type="Pfam" id="PF20452"/>
    </source>
</evidence>
<evidence type="ECO:0008006" key="14">
    <source>
        <dbReference type="Google" id="ProtNLM"/>
    </source>
</evidence>
<keyword evidence="3" id="KW-0805">Transcription regulation</keyword>
<dbReference type="InterPro" id="IPR046831">
    <property type="entry name" value="Calmodulin_bind_N"/>
</dbReference>
<dbReference type="GO" id="GO:0005634">
    <property type="term" value="C:nucleus"/>
    <property type="evidence" value="ECO:0007669"/>
    <property type="project" value="UniProtKB-SubCell"/>
</dbReference>
<comment type="similarity">
    <text evidence="2">Belongs to the plant ACBP60 protein family.</text>
</comment>
<accession>A0AAD8VX95</accession>
<evidence type="ECO:0000256" key="6">
    <source>
        <dbReference type="ARBA" id="ARBA00023163"/>
    </source>
</evidence>
<name>A0AAD8VX95_LOLMU</name>
<evidence type="ECO:0000256" key="8">
    <source>
        <dbReference type="SAM" id="MobiDB-lite"/>
    </source>
</evidence>
<dbReference type="Pfam" id="PF20451">
    <property type="entry name" value="Calmod_bind_M"/>
    <property type="match status" value="1"/>
</dbReference>
<protein>
    <recommendedName>
        <fullName evidence="14">Calmodulin-binding protein</fullName>
    </recommendedName>
</protein>
<dbReference type="GO" id="GO:0080142">
    <property type="term" value="P:regulation of salicylic acid biosynthetic process"/>
    <property type="evidence" value="ECO:0007669"/>
    <property type="project" value="TreeGrafter"/>
</dbReference>
<keyword evidence="4" id="KW-0238">DNA-binding</keyword>
<evidence type="ECO:0000313" key="12">
    <source>
        <dbReference type="EMBL" id="KAK1627465.1"/>
    </source>
</evidence>
<gene>
    <name evidence="12" type="ORF">QYE76_001780</name>
</gene>
<evidence type="ECO:0000256" key="4">
    <source>
        <dbReference type="ARBA" id="ARBA00023125"/>
    </source>
</evidence>
<dbReference type="Pfam" id="PF07887">
    <property type="entry name" value="Calmodulin_bind"/>
    <property type="match status" value="1"/>
</dbReference>
<keyword evidence="6" id="KW-0804">Transcription</keyword>
<evidence type="ECO:0000259" key="9">
    <source>
        <dbReference type="Pfam" id="PF07887"/>
    </source>
</evidence>
<comment type="caution">
    <text evidence="12">The sequence shown here is derived from an EMBL/GenBank/DDBJ whole genome shotgun (WGS) entry which is preliminary data.</text>
</comment>
<dbReference type="AlphaFoldDB" id="A0AAD8VX95"/>
<organism evidence="12 13">
    <name type="scientific">Lolium multiflorum</name>
    <name type="common">Italian ryegrass</name>
    <name type="synonym">Lolium perenne subsp. multiflorum</name>
    <dbReference type="NCBI Taxonomy" id="4521"/>
    <lineage>
        <taxon>Eukaryota</taxon>
        <taxon>Viridiplantae</taxon>
        <taxon>Streptophyta</taxon>
        <taxon>Embryophyta</taxon>
        <taxon>Tracheophyta</taxon>
        <taxon>Spermatophyta</taxon>
        <taxon>Magnoliopsida</taxon>
        <taxon>Liliopsida</taxon>
        <taxon>Poales</taxon>
        <taxon>Poaceae</taxon>
        <taxon>BOP clade</taxon>
        <taxon>Pooideae</taxon>
        <taxon>Poodae</taxon>
        <taxon>Poeae</taxon>
        <taxon>Poeae Chloroplast Group 2 (Poeae type)</taxon>
        <taxon>Loliodinae</taxon>
        <taxon>Loliinae</taxon>
        <taxon>Lolium</taxon>
    </lineage>
</organism>
<reference evidence="12" key="1">
    <citation type="submission" date="2023-07" db="EMBL/GenBank/DDBJ databases">
        <title>A chromosome-level genome assembly of Lolium multiflorum.</title>
        <authorList>
            <person name="Chen Y."/>
            <person name="Copetti D."/>
            <person name="Kolliker R."/>
            <person name="Studer B."/>
        </authorList>
    </citation>
    <scope>NUCLEOTIDE SEQUENCE</scope>
    <source>
        <strain evidence="12">02402/16</strain>
        <tissue evidence="12">Leaf</tissue>
    </source>
</reference>
<comment type="subcellular location">
    <subcellularLocation>
        <location evidence="1">Nucleus</location>
    </subcellularLocation>
</comment>